<organism evidence="2 3">
    <name type="scientific">Acetobacter pasteurianus NBRC 3278</name>
    <dbReference type="NCBI Taxonomy" id="1226660"/>
    <lineage>
        <taxon>Bacteria</taxon>
        <taxon>Pseudomonadati</taxon>
        <taxon>Pseudomonadota</taxon>
        <taxon>Alphaproteobacteria</taxon>
        <taxon>Acetobacterales</taxon>
        <taxon>Acetobacteraceae</taxon>
        <taxon>Acetobacter</taxon>
    </lineage>
</organism>
<dbReference type="Proteomes" id="UP000287385">
    <property type="component" value="Unassembled WGS sequence"/>
</dbReference>
<accession>A0A401X5T7</accession>
<proteinExistence type="predicted"/>
<evidence type="ECO:0000313" key="3">
    <source>
        <dbReference type="Proteomes" id="UP000287385"/>
    </source>
</evidence>
<protein>
    <submittedName>
        <fullName evidence="2">Uncharacterized phage-associated protein-like protein</fullName>
    </submittedName>
</protein>
<dbReference type="AlphaFoldDB" id="A0A401X5T7"/>
<dbReference type="InterPro" id="IPR025272">
    <property type="entry name" value="SocA_Panacea"/>
</dbReference>
<reference evidence="2 3" key="1">
    <citation type="submission" date="2016-06" db="EMBL/GenBank/DDBJ databases">
        <title>Acetobacter pasteurianus NBRC 3278 whole genome sequencing project.</title>
        <authorList>
            <person name="Matsutani M."/>
            <person name="Shiwa Y."/>
            <person name="Okamoto-Kainuma A."/>
            <person name="Ishikawa M."/>
            <person name="Koizumi Y."/>
            <person name="Yoshikawa H."/>
            <person name="Yakushi T."/>
            <person name="Matsushita K."/>
        </authorList>
    </citation>
    <scope>NUCLEOTIDE SEQUENCE [LARGE SCALE GENOMIC DNA]</scope>
    <source>
        <strain evidence="2 3">NBRC 3278</strain>
    </source>
</reference>
<sequence length="175" mass="19906">MSAPFSVKGVANAFLKRSFDDGVPVSPMKLQKLVFLAHGYHLAVKDGEPLVSDSFEAWPFGPVSEPLYHEFKSYGGDSIDELATEFSGEIEKGELELVPVRSSDIDPSAKKITDFVWKTYKNWSARELSDLTHKRGWAWDRIREERPNQRSLVIPNEYIRDDFKEVVKKKSEVAA</sequence>
<comment type="caution">
    <text evidence="2">The sequence shown here is derived from an EMBL/GenBank/DDBJ whole genome shotgun (WGS) entry which is preliminary data.</text>
</comment>
<evidence type="ECO:0000259" key="1">
    <source>
        <dbReference type="Pfam" id="PF13274"/>
    </source>
</evidence>
<dbReference type="EMBL" id="BDEV01000097">
    <property type="protein sequence ID" value="GCD63270.1"/>
    <property type="molecule type" value="Genomic_DNA"/>
</dbReference>
<name>A0A401X5T7_ACEPA</name>
<dbReference type="Pfam" id="PF13274">
    <property type="entry name" value="SocA_Panacea"/>
    <property type="match status" value="1"/>
</dbReference>
<dbReference type="RefSeq" id="WP_124297381.1">
    <property type="nucleotide sequence ID" value="NZ_BDEV01000097.1"/>
</dbReference>
<keyword evidence="3" id="KW-1185">Reference proteome</keyword>
<feature type="domain" description="Antitoxin SocA-like Panacea" evidence="1">
    <location>
        <begin position="30"/>
        <end position="139"/>
    </location>
</feature>
<gene>
    <name evidence="2" type="ORF">NBRC3278_2363</name>
</gene>
<evidence type="ECO:0000313" key="2">
    <source>
        <dbReference type="EMBL" id="GCD63270.1"/>
    </source>
</evidence>